<organism evidence="1 2">
    <name type="scientific">Micromonospora luteifusca</name>
    <dbReference type="NCBI Taxonomy" id="709860"/>
    <lineage>
        <taxon>Bacteria</taxon>
        <taxon>Bacillati</taxon>
        <taxon>Actinomycetota</taxon>
        <taxon>Actinomycetes</taxon>
        <taxon>Micromonosporales</taxon>
        <taxon>Micromonosporaceae</taxon>
        <taxon>Micromonospora</taxon>
    </lineage>
</organism>
<reference evidence="1 2" key="1">
    <citation type="submission" date="2021-01" db="EMBL/GenBank/DDBJ databases">
        <title>Sequencing the genomes of 1000 actinobacteria strains.</title>
        <authorList>
            <person name="Klenk H.-P."/>
        </authorList>
    </citation>
    <scope>NUCLEOTIDE SEQUENCE [LARGE SCALE GENOMIC DNA]</scope>
    <source>
        <strain evidence="1 2">DSM 100204</strain>
    </source>
</reference>
<dbReference type="Proteomes" id="UP000764837">
    <property type="component" value="Unassembled WGS sequence"/>
</dbReference>
<gene>
    <name evidence="1" type="ORF">JOD64_005572</name>
</gene>
<dbReference type="EMBL" id="JAFBBP010000001">
    <property type="protein sequence ID" value="MBM7494350.1"/>
    <property type="molecule type" value="Genomic_DNA"/>
</dbReference>
<evidence type="ECO:0000313" key="1">
    <source>
        <dbReference type="EMBL" id="MBM7494350.1"/>
    </source>
</evidence>
<keyword evidence="2" id="KW-1185">Reference proteome</keyword>
<name>A0ABS2M1N6_9ACTN</name>
<dbReference type="RefSeq" id="WP_239559695.1">
    <property type="nucleotide sequence ID" value="NZ_JAFBBP010000001.1"/>
</dbReference>
<accession>A0ABS2M1N6</accession>
<comment type="caution">
    <text evidence="1">The sequence shown here is derived from an EMBL/GenBank/DDBJ whole genome shotgun (WGS) entry which is preliminary data.</text>
</comment>
<proteinExistence type="predicted"/>
<evidence type="ECO:0000313" key="2">
    <source>
        <dbReference type="Proteomes" id="UP000764837"/>
    </source>
</evidence>
<sequence>MLEPARWGWTGVRALLACLVVLPSAGCAPSGHDRAREWALERAEQVAHETEPWATDSTSLKGWKSNQSVLNRLVAETGGERLTSSIHDPDERGVGLLATVEIMMVGRVSEGWLAGDEVSYNICVRFDVRRQTSGPRDITPVTVDCPHEVPATRAPQ</sequence>
<protein>
    <submittedName>
        <fullName evidence="1">Uncharacterized protein</fullName>
    </submittedName>
</protein>